<feature type="region of interest" description="Disordered" evidence="1">
    <location>
        <begin position="122"/>
        <end position="229"/>
    </location>
</feature>
<dbReference type="InterPro" id="IPR027816">
    <property type="entry name" value="MAJIN"/>
</dbReference>
<reference evidence="2" key="2">
    <citation type="submission" date="2021-01" db="UniProtKB">
        <authorList>
            <consortium name="EnsemblMetazoa"/>
        </authorList>
    </citation>
    <scope>IDENTIFICATION</scope>
</reference>
<dbReference type="AlphaFoldDB" id="A0A7M7PR89"/>
<dbReference type="Pfam" id="PF15077">
    <property type="entry name" value="MAJIN"/>
    <property type="match status" value="1"/>
</dbReference>
<accession>A0A7M7PR89</accession>
<dbReference type="OrthoDB" id="6162963at2759"/>
<dbReference type="PANTHER" id="PTHR35824:SF1">
    <property type="entry name" value="MEMBRANE-ANCHORED JUNCTION PROTEIN"/>
    <property type="match status" value="1"/>
</dbReference>
<reference evidence="3" key="1">
    <citation type="submission" date="2015-02" db="EMBL/GenBank/DDBJ databases">
        <title>Genome sequencing for Strongylocentrotus purpuratus.</title>
        <authorList>
            <person name="Murali S."/>
            <person name="Liu Y."/>
            <person name="Vee V."/>
            <person name="English A."/>
            <person name="Wang M."/>
            <person name="Skinner E."/>
            <person name="Han Y."/>
            <person name="Muzny D.M."/>
            <person name="Worley K.C."/>
            <person name="Gibbs R.A."/>
        </authorList>
    </citation>
    <scope>NUCLEOTIDE SEQUENCE</scope>
</reference>
<dbReference type="EnsemblMetazoa" id="XM_030999406">
    <property type="protein sequence ID" value="XP_030855266"/>
    <property type="gene ID" value="LOC115929667"/>
</dbReference>
<feature type="region of interest" description="Disordered" evidence="1">
    <location>
        <begin position="281"/>
        <end position="315"/>
    </location>
</feature>
<sequence>MSLTKFALPGKDCRCIVYEGKVCKIKTLMPPLTDGTIGDYIDNKTLQEELEDIIRAVLRIPHSVDPVTLRTEHLFVKPEKKEWNLPHKVEFKQPGQTLIALPYTYVLNLQLYAAKKETLEEPQIQEEDMESNKRKAERSSSPSKSTEQSKRPKRKLIQEGPISNSSSPRRSNRRMAPSRGSASSSNKPGYILRKRALRVTTSNNTSNNSNKLQRGGSHTIPPDGIGLDEAGMMVDGWDEQTGRRNRERIDIERQKRERSPELESGFSRLVQGKAAVGPERFPRVNESSNKDHSHVECTGDQGPMPARPSDGGAARVGVPGHPGRERVEQHVLQEQLRLQQMASPVGDAKAEEQPHDRGGLIHNMFEAVVTPVKKFFFRD</sequence>
<dbReference type="InParanoid" id="A0A7M7PR89"/>
<dbReference type="PANTHER" id="PTHR35824">
    <property type="entry name" value="MEMBRANE-ANCHORED JUNCTION PROTEIN MAJIN"/>
    <property type="match status" value="1"/>
</dbReference>
<dbReference type="RefSeq" id="XP_030855266.1">
    <property type="nucleotide sequence ID" value="XM_030999406.1"/>
</dbReference>
<feature type="compositionally biased region" description="Low complexity" evidence="1">
    <location>
        <begin position="163"/>
        <end position="179"/>
    </location>
</feature>
<proteinExistence type="predicted"/>
<dbReference type="GeneID" id="115929667"/>
<name>A0A7M7PR89_STRPU</name>
<dbReference type="GO" id="GO:0003677">
    <property type="term" value="F:DNA binding"/>
    <property type="evidence" value="ECO:0007669"/>
    <property type="project" value="InterPro"/>
</dbReference>
<dbReference type="Proteomes" id="UP000007110">
    <property type="component" value="Unassembled WGS sequence"/>
</dbReference>
<dbReference type="OMA" id="DHSHVEC"/>
<feature type="compositionally biased region" description="Basic and acidic residues" evidence="1">
    <location>
        <begin position="281"/>
        <end position="297"/>
    </location>
</feature>
<keyword evidence="3" id="KW-1185">Reference proteome</keyword>
<dbReference type="KEGG" id="spu:115929667"/>
<protein>
    <submittedName>
        <fullName evidence="2">Uncharacterized protein</fullName>
    </submittedName>
</protein>
<feature type="compositionally biased region" description="Low complexity" evidence="1">
    <location>
        <begin position="200"/>
        <end position="210"/>
    </location>
</feature>
<evidence type="ECO:0000313" key="3">
    <source>
        <dbReference type="Proteomes" id="UP000007110"/>
    </source>
</evidence>
<dbReference type="GO" id="GO:0005637">
    <property type="term" value="C:nuclear inner membrane"/>
    <property type="evidence" value="ECO:0000318"/>
    <property type="project" value="GO_Central"/>
</dbReference>
<dbReference type="GO" id="GO:0007129">
    <property type="term" value="P:homologous chromosome pairing at meiosis"/>
    <property type="evidence" value="ECO:0000318"/>
    <property type="project" value="GO_Central"/>
</dbReference>
<evidence type="ECO:0000256" key="1">
    <source>
        <dbReference type="SAM" id="MobiDB-lite"/>
    </source>
</evidence>
<dbReference type="GO" id="GO:0070197">
    <property type="term" value="P:meiotic attachment of telomere to nuclear envelope"/>
    <property type="evidence" value="ECO:0000318"/>
    <property type="project" value="GO_Central"/>
</dbReference>
<organism evidence="2 3">
    <name type="scientific">Strongylocentrotus purpuratus</name>
    <name type="common">Purple sea urchin</name>
    <dbReference type="NCBI Taxonomy" id="7668"/>
    <lineage>
        <taxon>Eukaryota</taxon>
        <taxon>Metazoa</taxon>
        <taxon>Echinodermata</taxon>
        <taxon>Eleutherozoa</taxon>
        <taxon>Echinozoa</taxon>
        <taxon>Echinoidea</taxon>
        <taxon>Euechinoidea</taxon>
        <taxon>Echinacea</taxon>
        <taxon>Camarodonta</taxon>
        <taxon>Echinidea</taxon>
        <taxon>Strongylocentrotidae</taxon>
        <taxon>Strongylocentrotus</taxon>
    </lineage>
</organism>
<evidence type="ECO:0000313" key="2">
    <source>
        <dbReference type="EnsemblMetazoa" id="XP_030855266"/>
    </source>
</evidence>